<keyword evidence="10" id="KW-1185">Reference proteome</keyword>
<feature type="transmembrane region" description="Helical" evidence="8">
    <location>
        <begin position="56"/>
        <end position="73"/>
    </location>
</feature>
<keyword evidence="7 8" id="KW-0472">Membrane</keyword>
<feature type="transmembrane region" description="Helical" evidence="8">
    <location>
        <begin position="177"/>
        <end position="196"/>
    </location>
</feature>
<dbReference type="RefSeq" id="WP_139097498.1">
    <property type="nucleotide sequence ID" value="NZ_VDFW01000012.1"/>
</dbReference>
<evidence type="ECO:0000256" key="2">
    <source>
        <dbReference type="ARBA" id="ARBA00009142"/>
    </source>
</evidence>
<dbReference type="Pfam" id="PF01925">
    <property type="entry name" value="TauE"/>
    <property type="match status" value="1"/>
</dbReference>
<keyword evidence="6 8" id="KW-1133">Transmembrane helix</keyword>
<feature type="transmembrane region" description="Helical" evidence="8">
    <location>
        <begin position="202"/>
        <end position="222"/>
    </location>
</feature>
<dbReference type="AlphaFoldDB" id="A0A5C4M2I6"/>
<dbReference type="GO" id="GO:0005886">
    <property type="term" value="C:plasma membrane"/>
    <property type="evidence" value="ECO:0007669"/>
    <property type="project" value="UniProtKB-SubCell"/>
</dbReference>
<evidence type="ECO:0000313" key="10">
    <source>
        <dbReference type="Proteomes" id="UP000305546"/>
    </source>
</evidence>
<dbReference type="InterPro" id="IPR052017">
    <property type="entry name" value="TSUP"/>
</dbReference>
<comment type="similarity">
    <text evidence="2 8">Belongs to the 4-toluene sulfonate uptake permease (TSUP) (TC 2.A.102) family.</text>
</comment>
<evidence type="ECO:0000256" key="1">
    <source>
        <dbReference type="ARBA" id="ARBA00004651"/>
    </source>
</evidence>
<evidence type="ECO:0000313" key="9">
    <source>
        <dbReference type="EMBL" id="TNC25110.1"/>
    </source>
</evidence>
<comment type="caution">
    <text evidence="9">The sequence shown here is derived from an EMBL/GenBank/DDBJ whole genome shotgun (WGS) entry which is preliminary data.</text>
</comment>
<dbReference type="InterPro" id="IPR002781">
    <property type="entry name" value="TM_pro_TauE-like"/>
</dbReference>
<sequence length="254" mass="26013">MVILASDALAGGGPAIWFLAALIVLVAGYVQGFTGMGFAVVSTPLLVLLVRQPHQVVMLSLVLGAILSAAVLVETRKGLRPGRSGWLIGGAVAGTPVGVVVLSHAAPRVLTVFIAATALVTAVTWLISPPRPVRHEATATAVAGLFGGFLNGATSMGGPPLALVVSMQRWRVVEGRAALAAFNLTSYLVGLATGMTRADTGFVVHGLILMPLGALGGVAGAWSVHRMPGHRFRFALLATVWLAGLSALASAFRS</sequence>
<protein>
    <recommendedName>
        <fullName evidence="8">Probable membrane transporter protein</fullName>
    </recommendedName>
</protein>
<accession>A0A5C4M2I6</accession>
<dbReference type="Proteomes" id="UP000305546">
    <property type="component" value="Unassembled WGS sequence"/>
</dbReference>
<reference evidence="9 10" key="1">
    <citation type="submission" date="2019-06" db="EMBL/GenBank/DDBJ databases">
        <title>Amycolatopsis alkalitolerans sp. nov., isolated from Gastrodia elata Blume.</title>
        <authorList>
            <person name="Narsing Rao M.P."/>
            <person name="Li W.J."/>
        </authorList>
    </citation>
    <scope>NUCLEOTIDE SEQUENCE [LARGE SCALE GENOMIC DNA]</scope>
    <source>
        <strain evidence="9 10">SYSUP0005</strain>
    </source>
</reference>
<dbReference type="EMBL" id="VDFW01000012">
    <property type="protein sequence ID" value="TNC25110.1"/>
    <property type="molecule type" value="Genomic_DNA"/>
</dbReference>
<evidence type="ECO:0000256" key="5">
    <source>
        <dbReference type="ARBA" id="ARBA00022692"/>
    </source>
</evidence>
<dbReference type="OrthoDB" id="5472127at2"/>
<organism evidence="9 10">
    <name type="scientific">Amycolatopsis alkalitolerans</name>
    <dbReference type="NCBI Taxonomy" id="2547244"/>
    <lineage>
        <taxon>Bacteria</taxon>
        <taxon>Bacillati</taxon>
        <taxon>Actinomycetota</taxon>
        <taxon>Actinomycetes</taxon>
        <taxon>Pseudonocardiales</taxon>
        <taxon>Pseudonocardiaceae</taxon>
        <taxon>Amycolatopsis</taxon>
    </lineage>
</organism>
<feature type="transmembrane region" description="Helical" evidence="8">
    <location>
        <begin position="234"/>
        <end position="252"/>
    </location>
</feature>
<feature type="transmembrane region" description="Helical" evidence="8">
    <location>
        <begin position="109"/>
        <end position="127"/>
    </location>
</feature>
<keyword evidence="5 8" id="KW-0812">Transmembrane</keyword>
<evidence type="ECO:0000256" key="3">
    <source>
        <dbReference type="ARBA" id="ARBA00022448"/>
    </source>
</evidence>
<name>A0A5C4M2I6_9PSEU</name>
<evidence type="ECO:0000256" key="8">
    <source>
        <dbReference type="RuleBase" id="RU363041"/>
    </source>
</evidence>
<comment type="subcellular location">
    <subcellularLocation>
        <location evidence="1 8">Cell membrane</location>
        <topology evidence="1 8">Multi-pass membrane protein</topology>
    </subcellularLocation>
</comment>
<evidence type="ECO:0000256" key="6">
    <source>
        <dbReference type="ARBA" id="ARBA00022989"/>
    </source>
</evidence>
<keyword evidence="4 8" id="KW-1003">Cell membrane</keyword>
<feature type="transmembrane region" description="Helical" evidence="8">
    <location>
        <begin position="16"/>
        <end position="49"/>
    </location>
</feature>
<feature type="transmembrane region" description="Helical" evidence="8">
    <location>
        <begin position="139"/>
        <end position="165"/>
    </location>
</feature>
<dbReference type="PANTHER" id="PTHR30269:SF37">
    <property type="entry name" value="MEMBRANE TRANSPORTER PROTEIN"/>
    <property type="match status" value="1"/>
</dbReference>
<evidence type="ECO:0000256" key="7">
    <source>
        <dbReference type="ARBA" id="ARBA00023136"/>
    </source>
</evidence>
<proteinExistence type="inferred from homology"/>
<dbReference type="PANTHER" id="PTHR30269">
    <property type="entry name" value="TRANSMEMBRANE PROTEIN YFCA"/>
    <property type="match status" value="1"/>
</dbReference>
<gene>
    <name evidence="9" type="ORF">FG385_15805</name>
</gene>
<evidence type="ECO:0000256" key="4">
    <source>
        <dbReference type="ARBA" id="ARBA00022475"/>
    </source>
</evidence>
<keyword evidence="3" id="KW-0813">Transport</keyword>
<feature type="transmembrane region" description="Helical" evidence="8">
    <location>
        <begin position="85"/>
        <end position="102"/>
    </location>
</feature>